<dbReference type="RefSeq" id="WP_207826978.1">
    <property type="nucleotide sequence ID" value="NZ_CP062006.1"/>
</dbReference>
<feature type="chain" id="PRO_5045934076" description="Lipoprotein" evidence="2">
    <location>
        <begin position="19"/>
        <end position="69"/>
    </location>
</feature>
<evidence type="ECO:0000313" key="4">
    <source>
        <dbReference type="Proteomes" id="UP000663942"/>
    </source>
</evidence>
<dbReference type="EMBL" id="CP062006">
    <property type="protein sequence ID" value="QTC89205.1"/>
    <property type="molecule type" value="Genomic_DNA"/>
</dbReference>
<keyword evidence="4" id="KW-1185">Reference proteome</keyword>
<accession>A0ABX7SSC8</accession>
<organism evidence="3 4">
    <name type="scientific">Brevundimonas pondensis</name>
    <dbReference type="NCBI Taxonomy" id="2774189"/>
    <lineage>
        <taxon>Bacteria</taxon>
        <taxon>Pseudomonadati</taxon>
        <taxon>Pseudomonadota</taxon>
        <taxon>Alphaproteobacteria</taxon>
        <taxon>Caulobacterales</taxon>
        <taxon>Caulobacteraceae</taxon>
        <taxon>Brevundimonas</taxon>
    </lineage>
</organism>
<evidence type="ECO:0000256" key="2">
    <source>
        <dbReference type="SAM" id="SignalP"/>
    </source>
</evidence>
<evidence type="ECO:0008006" key="5">
    <source>
        <dbReference type="Google" id="ProtNLM"/>
    </source>
</evidence>
<gene>
    <name evidence="3" type="ORF">IFE19_07730</name>
</gene>
<reference evidence="3 4" key="1">
    <citation type="submission" date="2020-09" db="EMBL/GenBank/DDBJ databases">
        <title>Brevundimonas sp. LVF1 isolated from an oligotrophic pond in Goettingen, Germany.</title>
        <authorList>
            <person name="Friedrich I."/>
            <person name="Klassen A."/>
            <person name="Neubauer H."/>
            <person name="Schneider D."/>
            <person name="Hertel R."/>
            <person name="Daniel R."/>
        </authorList>
    </citation>
    <scope>NUCLEOTIDE SEQUENCE [LARGE SCALE GENOMIC DNA]</scope>
    <source>
        <strain evidence="3 4">LVF1</strain>
    </source>
</reference>
<feature type="signal peptide" evidence="2">
    <location>
        <begin position="1"/>
        <end position="18"/>
    </location>
</feature>
<keyword evidence="2" id="KW-0732">Signal</keyword>
<evidence type="ECO:0000256" key="1">
    <source>
        <dbReference type="SAM" id="MobiDB-lite"/>
    </source>
</evidence>
<name>A0ABX7SSC8_9CAUL</name>
<dbReference type="Proteomes" id="UP000663942">
    <property type="component" value="Chromosome"/>
</dbReference>
<protein>
    <recommendedName>
        <fullName evidence="5">Lipoprotein</fullName>
    </recommendedName>
</protein>
<evidence type="ECO:0000313" key="3">
    <source>
        <dbReference type="EMBL" id="QTC89205.1"/>
    </source>
</evidence>
<sequence length="69" mass="6768">MRIPLLLIALLLPAAGCAAIKADPLPVCDGRARRPANPHGSALLPPSPTSVDTQAETLPSAGGASGGCA</sequence>
<proteinExistence type="predicted"/>
<feature type="region of interest" description="Disordered" evidence="1">
    <location>
        <begin position="30"/>
        <end position="69"/>
    </location>
</feature>